<feature type="domain" description="Sulfotransferase" evidence="4">
    <location>
        <begin position="72"/>
        <end position="157"/>
    </location>
</feature>
<evidence type="ECO:0000259" key="4">
    <source>
        <dbReference type="Pfam" id="PF00685"/>
    </source>
</evidence>
<dbReference type="InterPro" id="IPR037359">
    <property type="entry name" value="NST/OST"/>
</dbReference>
<dbReference type="PANTHER" id="PTHR10605:SF72">
    <property type="entry name" value="HEPARAN SULFATE 3-O SULFOTRANSFERASE-B, ISOFORM A"/>
    <property type="match status" value="1"/>
</dbReference>
<dbReference type="GO" id="GO:0008467">
    <property type="term" value="F:[heparan sulfate]-glucosamine 3-sulfotransferase activity"/>
    <property type="evidence" value="ECO:0007669"/>
    <property type="project" value="TreeGrafter"/>
</dbReference>
<feature type="non-terminal residue" evidence="5">
    <location>
        <position position="1"/>
    </location>
</feature>
<comment type="caution">
    <text evidence="5">The sequence shown here is derived from an EMBL/GenBank/DDBJ whole genome shotgun (WGS) entry which is preliminary data.</text>
</comment>
<proteinExistence type="predicted"/>
<evidence type="ECO:0000256" key="3">
    <source>
        <dbReference type="SAM" id="MobiDB-lite"/>
    </source>
</evidence>
<name>A0AAV4R240_CAEEX</name>
<keyword evidence="6" id="KW-1185">Reference proteome</keyword>
<accession>A0AAV4R240</accession>
<dbReference type="SUPFAM" id="SSF52540">
    <property type="entry name" value="P-loop containing nucleoside triphosphate hydrolases"/>
    <property type="match status" value="1"/>
</dbReference>
<dbReference type="EMBL" id="BPLR01007316">
    <property type="protein sequence ID" value="GIY15988.1"/>
    <property type="molecule type" value="Genomic_DNA"/>
</dbReference>
<feature type="region of interest" description="Disordered" evidence="3">
    <location>
        <begin position="47"/>
        <end position="66"/>
    </location>
</feature>
<keyword evidence="2" id="KW-0325">Glycoprotein</keyword>
<dbReference type="AlphaFoldDB" id="A0AAV4R240"/>
<dbReference type="InterPro" id="IPR027417">
    <property type="entry name" value="P-loop_NTPase"/>
</dbReference>
<dbReference type="Proteomes" id="UP001054945">
    <property type="component" value="Unassembled WGS sequence"/>
</dbReference>
<reference evidence="5 6" key="1">
    <citation type="submission" date="2021-06" db="EMBL/GenBank/DDBJ databases">
        <title>Caerostris extrusa draft genome.</title>
        <authorList>
            <person name="Kono N."/>
            <person name="Arakawa K."/>
        </authorList>
    </citation>
    <scope>NUCLEOTIDE SEQUENCE [LARGE SCALE GENOMIC DNA]</scope>
</reference>
<keyword evidence="1" id="KW-0808">Transferase</keyword>
<evidence type="ECO:0000256" key="1">
    <source>
        <dbReference type="ARBA" id="ARBA00022679"/>
    </source>
</evidence>
<organism evidence="5 6">
    <name type="scientific">Caerostris extrusa</name>
    <name type="common">Bark spider</name>
    <name type="synonym">Caerostris bankana</name>
    <dbReference type="NCBI Taxonomy" id="172846"/>
    <lineage>
        <taxon>Eukaryota</taxon>
        <taxon>Metazoa</taxon>
        <taxon>Ecdysozoa</taxon>
        <taxon>Arthropoda</taxon>
        <taxon>Chelicerata</taxon>
        <taxon>Arachnida</taxon>
        <taxon>Araneae</taxon>
        <taxon>Araneomorphae</taxon>
        <taxon>Entelegynae</taxon>
        <taxon>Araneoidea</taxon>
        <taxon>Araneidae</taxon>
        <taxon>Caerostris</taxon>
    </lineage>
</organism>
<sequence>SRCHSAWSPKSLWKRPPATSSLARCRLAYVACPLPSRSSWWFETPSQGPFPTTPQTASKRSASPSFDQMTFRNSTSGLVDTSWSAIRIGVYSKFLEWWTKYFRMEQIHFVSGENLIRDPAGEMALVQDFLGLDRVITDKHFYFNETKGFPCLKKSEAVEIPTVLARPKAELIQKYLLPPSPD</sequence>
<evidence type="ECO:0000313" key="5">
    <source>
        <dbReference type="EMBL" id="GIY15988.1"/>
    </source>
</evidence>
<evidence type="ECO:0000256" key="2">
    <source>
        <dbReference type="ARBA" id="ARBA00023180"/>
    </source>
</evidence>
<protein>
    <submittedName>
        <fullName evidence="5">Heparan sulfate glucosamine 3-O-sulfotransferase 3A1</fullName>
    </submittedName>
</protein>
<gene>
    <name evidence="5" type="primary">HS3ST3A1</name>
    <name evidence="5" type="ORF">CEXT_777871</name>
</gene>
<evidence type="ECO:0000313" key="6">
    <source>
        <dbReference type="Proteomes" id="UP001054945"/>
    </source>
</evidence>
<dbReference type="InterPro" id="IPR000863">
    <property type="entry name" value="Sulfotransferase_dom"/>
</dbReference>
<dbReference type="Gene3D" id="3.40.50.300">
    <property type="entry name" value="P-loop containing nucleotide triphosphate hydrolases"/>
    <property type="match status" value="1"/>
</dbReference>
<dbReference type="PANTHER" id="PTHR10605">
    <property type="entry name" value="HEPARAN SULFATE SULFOTRANSFERASE"/>
    <property type="match status" value="1"/>
</dbReference>
<dbReference type="Pfam" id="PF00685">
    <property type="entry name" value="Sulfotransfer_1"/>
    <property type="match status" value="1"/>
</dbReference>